<keyword evidence="9" id="KW-1185">Reference proteome</keyword>
<organism evidence="8 9">
    <name type="scientific">Hymenobacter coccineus</name>
    <dbReference type="NCBI Taxonomy" id="1908235"/>
    <lineage>
        <taxon>Bacteria</taxon>
        <taxon>Pseudomonadati</taxon>
        <taxon>Bacteroidota</taxon>
        <taxon>Cytophagia</taxon>
        <taxon>Cytophagales</taxon>
        <taxon>Hymenobacteraceae</taxon>
        <taxon>Hymenobacter</taxon>
    </lineage>
</organism>
<keyword evidence="6 7" id="KW-0472">Membrane</keyword>
<dbReference type="PANTHER" id="PTHR30250">
    <property type="entry name" value="PST FAMILY PREDICTED COLANIC ACID TRANSPORTER"/>
    <property type="match status" value="1"/>
</dbReference>
<comment type="caution">
    <text evidence="8">The sequence shown here is derived from an EMBL/GenBank/DDBJ whole genome shotgun (WGS) entry which is preliminary data.</text>
</comment>
<evidence type="ECO:0000256" key="5">
    <source>
        <dbReference type="ARBA" id="ARBA00022989"/>
    </source>
</evidence>
<comment type="similarity">
    <text evidence="2">Belongs to the polysaccharide synthase family.</text>
</comment>
<keyword evidence="5 7" id="KW-1133">Transmembrane helix</keyword>
<evidence type="ECO:0000256" key="7">
    <source>
        <dbReference type="SAM" id="Phobius"/>
    </source>
</evidence>
<dbReference type="OrthoDB" id="9770347at2"/>
<feature type="transmembrane region" description="Helical" evidence="7">
    <location>
        <begin position="43"/>
        <end position="63"/>
    </location>
</feature>
<dbReference type="AlphaFoldDB" id="A0A1G1THE7"/>
<evidence type="ECO:0000256" key="6">
    <source>
        <dbReference type="ARBA" id="ARBA00023136"/>
    </source>
</evidence>
<comment type="subcellular location">
    <subcellularLocation>
        <location evidence="1">Cell membrane</location>
        <topology evidence="1">Multi-pass membrane protein</topology>
    </subcellularLocation>
</comment>
<sequence>MAVTTQNLSSAAVRGVQWTTAATVLTAVMQIGYTAVMARLLDPAAFGLVAMAGVVLRFGSYFAEMGLGHALVQRAEIDGHDVRATFTASLGLGLAVAGIAWLGAPWRCCF</sequence>
<gene>
    <name evidence="8" type="ORF">BEN49_07065</name>
</gene>
<accession>A0A1G1THE7</accession>
<evidence type="ECO:0000313" key="9">
    <source>
        <dbReference type="Proteomes" id="UP000177506"/>
    </source>
</evidence>
<protein>
    <recommendedName>
        <fullName evidence="10">Polysaccharide biosynthesis protein C-terminal domain-containing protein</fullName>
    </recommendedName>
</protein>
<dbReference type="InterPro" id="IPR050833">
    <property type="entry name" value="Poly_Biosynth_Transport"/>
</dbReference>
<dbReference type="GO" id="GO:0005886">
    <property type="term" value="C:plasma membrane"/>
    <property type="evidence" value="ECO:0007669"/>
    <property type="project" value="UniProtKB-SubCell"/>
</dbReference>
<evidence type="ECO:0000256" key="1">
    <source>
        <dbReference type="ARBA" id="ARBA00004651"/>
    </source>
</evidence>
<proteinExistence type="inferred from homology"/>
<dbReference type="EMBL" id="MDZA01000166">
    <property type="protein sequence ID" value="OGX90312.1"/>
    <property type="molecule type" value="Genomic_DNA"/>
</dbReference>
<keyword evidence="3" id="KW-1003">Cell membrane</keyword>
<name>A0A1G1THE7_9BACT</name>
<dbReference type="Pfam" id="PF13440">
    <property type="entry name" value="Polysacc_synt_3"/>
    <property type="match status" value="1"/>
</dbReference>
<evidence type="ECO:0000256" key="4">
    <source>
        <dbReference type="ARBA" id="ARBA00022692"/>
    </source>
</evidence>
<evidence type="ECO:0000256" key="3">
    <source>
        <dbReference type="ARBA" id="ARBA00022475"/>
    </source>
</evidence>
<feature type="transmembrane region" description="Helical" evidence="7">
    <location>
        <begin position="83"/>
        <end position="104"/>
    </location>
</feature>
<dbReference type="Proteomes" id="UP000177506">
    <property type="component" value="Unassembled WGS sequence"/>
</dbReference>
<feature type="transmembrane region" description="Helical" evidence="7">
    <location>
        <begin position="16"/>
        <end position="36"/>
    </location>
</feature>
<evidence type="ECO:0008006" key="10">
    <source>
        <dbReference type="Google" id="ProtNLM"/>
    </source>
</evidence>
<keyword evidence="4 7" id="KW-0812">Transmembrane</keyword>
<reference evidence="8 9" key="1">
    <citation type="submission" date="2016-08" db="EMBL/GenBank/DDBJ databases">
        <title>Hymenobacter coccineus sp. nov., Hymenobacter lapidarius sp. nov. and Hymenobacter glacialis sp. nov., isolated from Antarctic soil.</title>
        <authorList>
            <person name="Sedlacek I."/>
            <person name="Kralova S."/>
            <person name="Kyrova K."/>
            <person name="Maslanova I."/>
            <person name="Stankova E."/>
            <person name="Vrbovska V."/>
            <person name="Nemec M."/>
            <person name="Bartak M."/>
            <person name="Svec P."/>
            <person name="Busse H.-J."/>
            <person name="Pantucek R."/>
        </authorList>
    </citation>
    <scope>NUCLEOTIDE SEQUENCE [LARGE SCALE GENOMIC DNA]</scope>
    <source>
        <strain evidence="8 9">CCM 8649</strain>
    </source>
</reference>
<evidence type="ECO:0000256" key="2">
    <source>
        <dbReference type="ARBA" id="ARBA00007430"/>
    </source>
</evidence>
<dbReference type="PANTHER" id="PTHR30250:SF10">
    <property type="entry name" value="LIPOPOLYSACCHARIDE BIOSYNTHESIS PROTEIN WZXC"/>
    <property type="match status" value="1"/>
</dbReference>
<evidence type="ECO:0000313" key="8">
    <source>
        <dbReference type="EMBL" id="OGX90312.1"/>
    </source>
</evidence>